<sequence>MNKLKRYFIVLIPFAILYGCVQTNILDKVGLTTLVGYDVGTEHKMATTAVIREVNPEFQSKVEILTTENDTSKGTRMEANRKLSKKIMVGQMRVVLFGEDLAKDDLRYYIDTNLENASVGNGIYMAVVEGKTAPLLKYEYKDIEDIGQHIFRLIEQNVRQEYMISATLHQIAHDYYSVGKDLAMPIIKRDEELVELSGVALFKGGKMVSSLSARDSFYVRIIRDTFKVGLYEAVLEKEDVPSKILQKPANKITIAFDAIHSKRKMTLVNADTPEFDLNINIRSRVLEVYPDINFDDPKSVRILEEAVEKKMSKEIARVIAHSQKVESDIFGFGEKYRSVVRHSDLTKDKWHKMYKDMKVNVNVDFVILRDGVFE</sequence>
<proteinExistence type="inferred from homology"/>
<comment type="similarity">
    <text evidence="2">Belongs to the GerABKC lipoprotein family.</text>
</comment>
<feature type="domain" description="Spore germination GerAC-like C-terminal" evidence="8">
    <location>
        <begin position="197"/>
        <end position="371"/>
    </location>
</feature>
<evidence type="ECO:0000256" key="3">
    <source>
        <dbReference type="ARBA" id="ARBA00022544"/>
    </source>
</evidence>
<evidence type="ECO:0000256" key="6">
    <source>
        <dbReference type="ARBA" id="ARBA00023139"/>
    </source>
</evidence>
<comment type="caution">
    <text evidence="10">The sequence shown here is derived from an EMBL/GenBank/DDBJ whole genome shotgun (WGS) entry which is preliminary data.</text>
</comment>
<evidence type="ECO:0000313" key="10">
    <source>
        <dbReference type="EMBL" id="ODV56364.1"/>
    </source>
</evidence>
<dbReference type="PANTHER" id="PTHR35789">
    <property type="entry name" value="SPORE GERMINATION PROTEIN B3"/>
    <property type="match status" value="1"/>
</dbReference>
<gene>
    <name evidence="10" type="ORF">BG258_10885</name>
</gene>
<dbReference type="EMBL" id="MECQ01000001">
    <property type="protein sequence ID" value="ODV56364.1"/>
    <property type="molecule type" value="Genomic_DNA"/>
</dbReference>
<name>A0A1E4R7D5_9BACI</name>
<dbReference type="Pfam" id="PF05504">
    <property type="entry name" value="Spore_GerAC"/>
    <property type="match status" value="1"/>
</dbReference>
<dbReference type="PANTHER" id="PTHR35789:SF1">
    <property type="entry name" value="SPORE GERMINATION PROTEIN B3"/>
    <property type="match status" value="1"/>
</dbReference>
<evidence type="ECO:0000256" key="4">
    <source>
        <dbReference type="ARBA" id="ARBA00022729"/>
    </source>
</evidence>
<keyword evidence="5" id="KW-0472">Membrane</keyword>
<evidence type="ECO:0000256" key="5">
    <source>
        <dbReference type="ARBA" id="ARBA00023136"/>
    </source>
</evidence>
<evidence type="ECO:0000256" key="2">
    <source>
        <dbReference type="ARBA" id="ARBA00007886"/>
    </source>
</evidence>
<dbReference type="GO" id="GO:0009847">
    <property type="term" value="P:spore germination"/>
    <property type="evidence" value="ECO:0007669"/>
    <property type="project" value="InterPro"/>
</dbReference>
<keyword evidence="7" id="KW-0449">Lipoprotein</keyword>
<reference evidence="10 11" key="1">
    <citation type="submission" date="2016-09" db="EMBL/GenBank/DDBJ databases">
        <title>Draft genome sequence of the soil isolate, Lysinibacillus fusiformis M5, a potential hypoxanthine producer.</title>
        <authorList>
            <person name="Gallegos-Monterrosa R."/>
            <person name="Maroti G."/>
            <person name="Balint B."/>
            <person name="Kovacs A.T."/>
        </authorList>
    </citation>
    <scope>NUCLEOTIDE SEQUENCE [LARGE SCALE GENOMIC DNA]</scope>
    <source>
        <strain evidence="10 11">M5</strain>
    </source>
</reference>
<dbReference type="InterPro" id="IPR046953">
    <property type="entry name" value="Spore_GerAC-like_C"/>
</dbReference>
<evidence type="ECO:0000259" key="8">
    <source>
        <dbReference type="Pfam" id="PF05504"/>
    </source>
</evidence>
<dbReference type="NCBIfam" id="TIGR02887">
    <property type="entry name" value="spore_ger_x_C"/>
    <property type="match status" value="1"/>
</dbReference>
<comment type="subcellular location">
    <subcellularLocation>
        <location evidence="1">Membrane</location>
        <topology evidence="1">Lipid-anchor</topology>
    </subcellularLocation>
</comment>
<dbReference type="Gene3D" id="3.30.300.210">
    <property type="entry name" value="Nutrient germinant receptor protein C, domain 3"/>
    <property type="match status" value="1"/>
</dbReference>
<dbReference type="GO" id="GO:0016020">
    <property type="term" value="C:membrane"/>
    <property type="evidence" value="ECO:0007669"/>
    <property type="project" value="UniProtKB-SubCell"/>
</dbReference>
<dbReference type="InterPro" id="IPR008844">
    <property type="entry name" value="Spore_GerAC-like"/>
</dbReference>
<dbReference type="AlphaFoldDB" id="A0A1E4R7D5"/>
<feature type="domain" description="Spore germination protein N-terminal" evidence="9">
    <location>
        <begin position="24"/>
        <end position="188"/>
    </location>
</feature>
<organism evidence="10 11">
    <name type="scientific">Lysinibacillus fusiformis</name>
    <dbReference type="NCBI Taxonomy" id="28031"/>
    <lineage>
        <taxon>Bacteria</taxon>
        <taxon>Bacillati</taxon>
        <taxon>Bacillota</taxon>
        <taxon>Bacilli</taxon>
        <taxon>Bacillales</taxon>
        <taxon>Bacillaceae</taxon>
        <taxon>Lysinibacillus</taxon>
    </lineage>
</organism>
<keyword evidence="3" id="KW-0309">Germination</keyword>
<evidence type="ECO:0000313" key="11">
    <source>
        <dbReference type="Proteomes" id="UP000094784"/>
    </source>
</evidence>
<dbReference type="Pfam" id="PF25198">
    <property type="entry name" value="Spore_GerAC_N"/>
    <property type="match status" value="1"/>
</dbReference>
<dbReference type="Proteomes" id="UP000094784">
    <property type="component" value="Unassembled WGS sequence"/>
</dbReference>
<evidence type="ECO:0000259" key="9">
    <source>
        <dbReference type="Pfam" id="PF25198"/>
    </source>
</evidence>
<dbReference type="RefSeq" id="WP_069481358.1">
    <property type="nucleotide sequence ID" value="NZ_KV766182.1"/>
</dbReference>
<keyword evidence="6" id="KW-0564">Palmitate</keyword>
<dbReference type="PROSITE" id="PS51257">
    <property type="entry name" value="PROKAR_LIPOPROTEIN"/>
    <property type="match status" value="1"/>
</dbReference>
<dbReference type="OrthoDB" id="2592518at2"/>
<keyword evidence="4" id="KW-0732">Signal</keyword>
<dbReference type="InterPro" id="IPR057336">
    <property type="entry name" value="GerAC_N"/>
</dbReference>
<evidence type="ECO:0000256" key="7">
    <source>
        <dbReference type="ARBA" id="ARBA00023288"/>
    </source>
</evidence>
<dbReference type="InterPro" id="IPR038501">
    <property type="entry name" value="Spore_GerAC_C_sf"/>
</dbReference>
<evidence type="ECO:0000256" key="1">
    <source>
        <dbReference type="ARBA" id="ARBA00004635"/>
    </source>
</evidence>
<protein>
    <submittedName>
        <fullName evidence="10">Spore gernimation protein</fullName>
    </submittedName>
</protein>
<accession>A0A1E4R7D5</accession>